<dbReference type="InterPro" id="IPR051913">
    <property type="entry name" value="GH2_Domain-Containing"/>
</dbReference>
<evidence type="ECO:0000256" key="1">
    <source>
        <dbReference type="ARBA" id="ARBA00007401"/>
    </source>
</evidence>
<organism evidence="6 7">
    <name type="scientific">Mucilaginibacter angelicae</name>
    <dbReference type="NCBI Taxonomy" id="869718"/>
    <lineage>
        <taxon>Bacteria</taxon>
        <taxon>Pseudomonadati</taxon>
        <taxon>Bacteroidota</taxon>
        <taxon>Sphingobacteriia</taxon>
        <taxon>Sphingobacteriales</taxon>
        <taxon>Sphingobacteriaceae</taxon>
        <taxon>Mucilaginibacter</taxon>
    </lineage>
</organism>
<keyword evidence="2" id="KW-0378">Hydrolase</keyword>
<dbReference type="PANTHER" id="PTHR42732:SF1">
    <property type="entry name" value="BETA-MANNOSIDASE"/>
    <property type="match status" value="1"/>
</dbReference>
<dbReference type="SUPFAM" id="SSF49785">
    <property type="entry name" value="Galactose-binding domain-like"/>
    <property type="match status" value="1"/>
</dbReference>
<dbReference type="InterPro" id="IPR008964">
    <property type="entry name" value="Invasin/intimin_cell_adhesion"/>
</dbReference>
<evidence type="ECO:0000256" key="4">
    <source>
        <dbReference type="SAM" id="SignalP"/>
    </source>
</evidence>
<dbReference type="PRINTS" id="PR00132">
    <property type="entry name" value="GLHYDRLASE2"/>
</dbReference>
<dbReference type="PANTHER" id="PTHR42732">
    <property type="entry name" value="BETA-GALACTOSIDASE"/>
    <property type="match status" value="1"/>
</dbReference>
<dbReference type="PROSITE" id="PS50006">
    <property type="entry name" value="FHA_DOMAIN"/>
    <property type="match status" value="1"/>
</dbReference>
<dbReference type="SUPFAM" id="SSF51445">
    <property type="entry name" value="(Trans)glycosidases"/>
    <property type="match status" value="1"/>
</dbReference>
<dbReference type="Gene3D" id="3.20.20.80">
    <property type="entry name" value="Glycosidases"/>
    <property type="match status" value="1"/>
</dbReference>
<dbReference type="RefSeq" id="WP_377022562.1">
    <property type="nucleotide sequence ID" value="NZ_JBHLTS010000021.1"/>
</dbReference>
<dbReference type="Pfam" id="PF16355">
    <property type="entry name" value="DUF4982"/>
    <property type="match status" value="1"/>
</dbReference>
<dbReference type="Gene3D" id="2.60.120.260">
    <property type="entry name" value="Galactose-binding domain-like"/>
    <property type="match status" value="1"/>
</dbReference>
<dbReference type="InterPro" id="IPR006101">
    <property type="entry name" value="Glyco_hydro_2"/>
</dbReference>
<evidence type="ECO:0000259" key="5">
    <source>
        <dbReference type="PROSITE" id="PS50006"/>
    </source>
</evidence>
<gene>
    <name evidence="6" type="ORF">ACFFGT_10940</name>
</gene>
<comment type="caution">
    <text evidence="6">The sequence shown here is derived from an EMBL/GenBank/DDBJ whole genome shotgun (WGS) entry which is preliminary data.</text>
</comment>
<dbReference type="EMBL" id="JBHLTS010000021">
    <property type="protein sequence ID" value="MFC0514719.1"/>
    <property type="molecule type" value="Genomic_DNA"/>
</dbReference>
<dbReference type="InterPro" id="IPR006104">
    <property type="entry name" value="Glyco_hydro_2_N"/>
</dbReference>
<dbReference type="InterPro" id="IPR013783">
    <property type="entry name" value="Ig-like_fold"/>
</dbReference>
<dbReference type="InterPro" id="IPR000253">
    <property type="entry name" value="FHA_dom"/>
</dbReference>
<evidence type="ECO:0000256" key="2">
    <source>
        <dbReference type="ARBA" id="ARBA00022801"/>
    </source>
</evidence>
<dbReference type="Pfam" id="PF02837">
    <property type="entry name" value="Glyco_hydro_2_N"/>
    <property type="match status" value="1"/>
</dbReference>
<protein>
    <submittedName>
        <fullName evidence="6">Sugar-binding domain-containing protein</fullName>
    </submittedName>
</protein>
<evidence type="ECO:0000313" key="7">
    <source>
        <dbReference type="Proteomes" id="UP001589828"/>
    </source>
</evidence>
<dbReference type="InterPro" id="IPR023232">
    <property type="entry name" value="Glyco_hydro_2_AS"/>
</dbReference>
<dbReference type="InterPro" id="IPR008979">
    <property type="entry name" value="Galactose-bd-like_sf"/>
</dbReference>
<dbReference type="Proteomes" id="UP001589828">
    <property type="component" value="Unassembled WGS sequence"/>
</dbReference>
<reference evidence="6 7" key="1">
    <citation type="submission" date="2024-09" db="EMBL/GenBank/DDBJ databases">
        <authorList>
            <person name="Sun Q."/>
            <person name="Mori K."/>
        </authorList>
    </citation>
    <scope>NUCLEOTIDE SEQUENCE [LARGE SCALE GENOMIC DNA]</scope>
    <source>
        <strain evidence="6 7">NCAIM B.02415</strain>
    </source>
</reference>
<dbReference type="InterPro" id="IPR040605">
    <property type="entry name" value="Glyco_hydro2_dom5"/>
</dbReference>
<keyword evidence="7" id="KW-1185">Reference proteome</keyword>
<dbReference type="InterPro" id="IPR017853">
    <property type="entry name" value="GH"/>
</dbReference>
<dbReference type="Pfam" id="PF02836">
    <property type="entry name" value="Glyco_hydro_2_C"/>
    <property type="match status" value="1"/>
</dbReference>
<proteinExistence type="inferred from homology"/>
<feature type="signal peptide" evidence="4">
    <location>
        <begin position="1"/>
        <end position="20"/>
    </location>
</feature>
<feature type="domain" description="FHA" evidence="5">
    <location>
        <begin position="240"/>
        <end position="310"/>
    </location>
</feature>
<evidence type="ECO:0000256" key="3">
    <source>
        <dbReference type="ARBA" id="ARBA00023295"/>
    </source>
</evidence>
<sequence>MKNIFFGILLFLMISNIAQAKPQPGRYHLLMDRNWKFLLGDDKNASTADFNDNSWRLLDLPHDWSIEGEFQKDAPTGGGGGYLPTGIGWYRKQFTLPATVKGKEVNIQFDGVYMNSEVWINNHYLGKRPNGYISFVYDLTPYLLPGKNTIAVRVDNSKQPNSRWYSGSGIYRHVWLNITNPLHIAQWGTYITTPHVNADSAIVSIKTNIENSGQPVSGATLTSTVYDQNGQALVSANVPVSLGAKATNVFEQQLKVSSPALWSVDTPQLYTMHSVIKKGGKIIDEFKSTFGIREIAYNAVNGFLLNGKRLKMNGVCLHHDGGCVGAAVPIKIWETRLKLLKNMGCNAIRTSHNPVAPELLDLCDKMGFLVMDEAFDAWESGKVINDYHLYFDEWSQIDLTDQIHRDRNHPSIVLWSAGNEIPDQTSDRGVELLKGLLNTFHKEDPTRPVTTANDDIAADGNSTKLAFMEAEDIVGYNYVDRWHERRELFYSIDRYDHPQWKMIGTESESLRNPAEYSLGTDVKKVHANYLSGMVRTEQLWKFVSVHDYVIGDFMWTGIDYLGEARWPGKGSSSGEIDMTNRPKDGYYFYQSQWTNKPVLHLFPRWNWQGREGQIIPVLAYTNCDTVELFVNGKSYGIKVQEFPRQGNSGKWNKYDRPEVNITTADLHLSWDVAYEPGTIKAIGKKDGKEVIIAEMPTAGKPSALKLTADTNIVQADGKDVALIYAEVVDEQGNIVPDAANQVNFTVSDNGKLLGVDNGNQQDDNSFKLSNRKAFKGHVYAVVQAGRKPGNITIEARADGLKAVSLTVQAQKQTVEIMAFEDLK</sequence>
<dbReference type="SUPFAM" id="SSF49373">
    <property type="entry name" value="Invasin/intimin cell-adhesion fragments"/>
    <property type="match status" value="1"/>
</dbReference>
<accession>A0ABV6L5G0</accession>
<dbReference type="InterPro" id="IPR036156">
    <property type="entry name" value="Beta-gal/glucu_dom_sf"/>
</dbReference>
<dbReference type="Pfam" id="PF18565">
    <property type="entry name" value="Glyco_hydro2_C5"/>
    <property type="match status" value="1"/>
</dbReference>
<evidence type="ECO:0000313" key="6">
    <source>
        <dbReference type="EMBL" id="MFC0514719.1"/>
    </source>
</evidence>
<dbReference type="Gene3D" id="2.60.40.10">
    <property type="entry name" value="Immunoglobulins"/>
    <property type="match status" value="3"/>
</dbReference>
<name>A0ABV6L5G0_9SPHI</name>
<keyword evidence="3" id="KW-0326">Glycosidase</keyword>
<feature type="chain" id="PRO_5046515906" evidence="4">
    <location>
        <begin position="21"/>
        <end position="823"/>
    </location>
</feature>
<keyword evidence="4" id="KW-0732">Signal</keyword>
<dbReference type="InterPro" id="IPR006102">
    <property type="entry name" value="Ig-like_GH2"/>
</dbReference>
<dbReference type="InterPro" id="IPR032311">
    <property type="entry name" value="DUF4982"/>
</dbReference>
<dbReference type="PROSITE" id="PS00608">
    <property type="entry name" value="GLYCOSYL_HYDROL_F2_2"/>
    <property type="match status" value="1"/>
</dbReference>
<dbReference type="SUPFAM" id="SSF49303">
    <property type="entry name" value="beta-Galactosidase/glucuronidase domain"/>
    <property type="match status" value="1"/>
</dbReference>
<comment type="similarity">
    <text evidence="1">Belongs to the glycosyl hydrolase 2 family.</text>
</comment>
<dbReference type="InterPro" id="IPR006103">
    <property type="entry name" value="Glyco_hydro_2_cat"/>
</dbReference>
<dbReference type="Pfam" id="PF00703">
    <property type="entry name" value="Glyco_hydro_2"/>
    <property type="match status" value="1"/>
</dbReference>